<evidence type="ECO:0000313" key="3">
    <source>
        <dbReference type="Proteomes" id="UP000266861"/>
    </source>
</evidence>
<evidence type="ECO:0000256" key="1">
    <source>
        <dbReference type="SAM" id="MobiDB-lite"/>
    </source>
</evidence>
<feature type="region of interest" description="Disordered" evidence="1">
    <location>
        <begin position="131"/>
        <end position="151"/>
    </location>
</feature>
<reference evidence="2 3" key="1">
    <citation type="submission" date="2018-08" db="EMBL/GenBank/DDBJ databases">
        <title>Genome and evolution of the arbuscular mycorrhizal fungus Diversispora epigaea (formerly Glomus versiforme) and its bacterial endosymbionts.</title>
        <authorList>
            <person name="Sun X."/>
            <person name="Fei Z."/>
            <person name="Harrison M."/>
        </authorList>
    </citation>
    <scope>NUCLEOTIDE SEQUENCE [LARGE SCALE GENOMIC DNA]</scope>
    <source>
        <strain evidence="2 3">IT104</strain>
    </source>
</reference>
<dbReference type="EMBL" id="PQFF01000074">
    <property type="protein sequence ID" value="RHZ84698.1"/>
    <property type="molecule type" value="Genomic_DNA"/>
</dbReference>
<dbReference type="OrthoDB" id="2414567at2759"/>
<dbReference type="AlphaFoldDB" id="A0A397JD27"/>
<evidence type="ECO:0000313" key="2">
    <source>
        <dbReference type="EMBL" id="RHZ84698.1"/>
    </source>
</evidence>
<protein>
    <submittedName>
        <fullName evidence="2">Uncharacterized protein</fullName>
    </submittedName>
</protein>
<gene>
    <name evidence="2" type="ORF">Glove_78g99</name>
</gene>
<proteinExistence type="predicted"/>
<dbReference type="Proteomes" id="UP000266861">
    <property type="component" value="Unassembled WGS sequence"/>
</dbReference>
<comment type="caution">
    <text evidence="2">The sequence shown here is derived from an EMBL/GenBank/DDBJ whole genome shotgun (WGS) entry which is preliminary data.</text>
</comment>
<feature type="compositionally biased region" description="Acidic residues" evidence="1">
    <location>
        <begin position="136"/>
        <end position="151"/>
    </location>
</feature>
<sequence>MASALKKQQKSISDLSEIVKHLAYDIREVRDGAARSSNVGSGTSKSPQNYTGTIFELWEDIDTLFKEKKTHEKRSMARLYPKVAEEIRDLAIKHKKGVAISDATVRNFHKKLTKNPKEDTLDSLKLWVSKQKGDIDSEPESEEEEETNHDS</sequence>
<organism evidence="2 3">
    <name type="scientific">Diversispora epigaea</name>
    <dbReference type="NCBI Taxonomy" id="1348612"/>
    <lineage>
        <taxon>Eukaryota</taxon>
        <taxon>Fungi</taxon>
        <taxon>Fungi incertae sedis</taxon>
        <taxon>Mucoromycota</taxon>
        <taxon>Glomeromycotina</taxon>
        <taxon>Glomeromycetes</taxon>
        <taxon>Diversisporales</taxon>
        <taxon>Diversisporaceae</taxon>
        <taxon>Diversispora</taxon>
    </lineage>
</organism>
<name>A0A397JD27_9GLOM</name>
<keyword evidence="3" id="KW-1185">Reference proteome</keyword>
<accession>A0A397JD27</accession>